<organism evidence="4 5">
    <name type="scientific">Paenibacillus rhizovicinus</name>
    <dbReference type="NCBI Taxonomy" id="2704463"/>
    <lineage>
        <taxon>Bacteria</taxon>
        <taxon>Bacillati</taxon>
        <taxon>Bacillota</taxon>
        <taxon>Bacilli</taxon>
        <taxon>Bacillales</taxon>
        <taxon>Paenibacillaceae</taxon>
        <taxon>Paenibacillus</taxon>
    </lineage>
</organism>
<feature type="compositionally biased region" description="Polar residues" evidence="1">
    <location>
        <begin position="25"/>
        <end position="34"/>
    </location>
</feature>
<keyword evidence="5" id="KW-1185">Reference proteome</keyword>
<dbReference type="InterPro" id="IPR051532">
    <property type="entry name" value="Ester_Hydrolysis_Enzymes"/>
</dbReference>
<feature type="region of interest" description="Disordered" evidence="1">
    <location>
        <begin position="25"/>
        <end position="53"/>
    </location>
</feature>
<feature type="compositionally biased region" description="Low complexity" evidence="1">
    <location>
        <begin position="37"/>
        <end position="51"/>
    </location>
</feature>
<dbReference type="InterPro" id="IPR013830">
    <property type="entry name" value="SGNH_hydro"/>
</dbReference>
<evidence type="ECO:0000256" key="1">
    <source>
        <dbReference type="SAM" id="MobiDB-lite"/>
    </source>
</evidence>
<dbReference type="EMBL" id="CP048286">
    <property type="protein sequence ID" value="QHW33912.1"/>
    <property type="molecule type" value="Genomic_DNA"/>
</dbReference>
<evidence type="ECO:0000313" key="5">
    <source>
        <dbReference type="Proteomes" id="UP000479114"/>
    </source>
</evidence>
<dbReference type="Pfam" id="PF13472">
    <property type="entry name" value="Lipase_GDSL_2"/>
    <property type="match status" value="1"/>
</dbReference>
<feature type="signal peptide" evidence="2">
    <location>
        <begin position="1"/>
        <end position="24"/>
    </location>
</feature>
<evidence type="ECO:0000313" key="4">
    <source>
        <dbReference type="EMBL" id="QHW33912.1"/>
    </source>
</evidence>
<dbReference type="InterPro" id="IPR036514">
    <property type="entry name" value="SGNH_hydro_sf"/>
</dbReference>
<dbReference type="RefSeq" id="WP_162643909.1">
    <property type="nucleotide sequence ID" value="NZ_CP048286.1"/>
</dbReference>
<sequence length="228" mass="24821">MKTKKSSLLALGVLALTISITACSSSGNNGQTPGEESAANRTSNTAASADSKAQSAYEKQYRTSVFLGDSITEGLSYHDVLREGNVLAGAGKTAEFAQKDVGDLVGRQPEHVYIQLGSDDILWPADNPQQYSLTHYAQLIHAIQSELPKARITLLSVTPVTAEAKKAEPRYQNIGKYNEGLKELASQEHVEYVDLTSLVNGHSDLYDTDGIHFQAAFYPILLDYLKDR</sequence>
<feature type="chain" id="PRO_5038809968" evidence="2">
    <location>
        <begin position="25"/>
        <end position="228"/>
    </location>
</feature>
<keyword evidence="2" id="KW-0732">Signal</keyword>
<dbReference type="Proteomes" id="UP000479114">
    <property type="component" value="Chromosome"/>
</dbReference>
<gene>
    <name evidence="4" type="ORF">GZH47_26020</name>
</gene>
<accession>A0A6C0PBF3</accession>
<dbReference type="AlphaFoldDB" id="A0A6C0PBF3"/>
<dbReference type="SUPFAM" id="SSF52266">
    <property type="entry name" value="SGNH hydrolase"/>
    <property type="match status" value="1"/>
</dbReference>
<protein>
    <submittedName>
        <fullName evidence="4">Lysophospholipase</fullName>
    </submittedName>
</protein>
<dbReference type="Gene3D" id="3.40.50.1110">
    <property type="entry name" value="SGNH hydrolase"/>
    <property type="match status" value="1"/>
</dbReference>
<feature type="domain" description="SGNH hydrolase-type esterase" evidence="3">
    <location>
        <begin position="66"/>
        <end position="218"/>
    </location>
</feature>
<evidence type="ECO:0000256" key="2">
    <source>
        <dbReference type="SAM" id="SignalP"/>
    </source>
</evidence>
<dbReference type="PANTHER" id="PTHR30383">
    <property type="entry name" value="THIOESTERASE 1/PROTEASE 1/LYSOPHOSPHOLIPASE L1"/>
    <property type="match status" value="1"/>
</dbReference>
<evidence type="ECO:0000259" key="3">
    <source>
        <dbReference type="Pfam" id="PF13472"/>
    </source>
</evidence>
<proteinExistence type="predicted"/>
<dbReference type="KEGG" id="prz:GZH47_26020"/>
<reference evidence="4 5" key="1">
    <citation type="submission" date="2020-02" db="EMBL/GenBank/DDBJ databases">
        <title>Paenibacillus sp. nov., isolated from rhizosphere soil of tomato.</title>
        <authorList>
            <person name="Weon H.-Y."/>
            <person name="Lee S.A."/>
        </authorList>
    </citation>
    <scope>NUCLEOTIDE SEQUENCE [LARGE SCALE GENOMIC DNA]</scope>
    <source>
        <strain evidence="4 5">14171R-81</strain>
    </source>
</reference>
<dbReference type="PROSITE" id="PS51257">
    <property type="entry name" value="PROKAR_LIPOPROTEIN"/>
    <property type="match status" value="1"/>
</dbReference>
<name>A0A6C0PBF3_9BACL</name>